<dbReference type="InterPro" id="IPR016024">
    <property type="entry name" value="ARM-type_fold"/>
</dbReference>
<sequence length="1070" mass="117859">MDVSQRVDDARGTLFQKLKPCCVQISNLVLRDTQPTPPVSQELLVLVNQLLAMLNDQIQRDPSVLDDKFADYIFFPLRNAFKHLDAYSMLLIEACIKCLRILIVYGWNAKISPQLTQQLLNTLTLAIDLAPGSKDKRQVSEETVLEAFATLNALFTVAASSPSAALGLAQQDSIPILGHGVTVMLQGAAHGASPQIQSEALKALQGVYNALREQEALATFLPGIISSLTKMLSTPNRYKAAVMALCLNTVKTVLTRVLADMRTRSILAQERKEADLNDAEKNKILSPAWLRATVSQVKLALSTMMKLRTHDAAGVREALERLCVSLLDECHSTLSNCSTMLVETAVVLDSPVEGPAFSAQTALSHLVIIYPELGEAVKTTVYNWTTSLPRIMQLGHDDSKVTAVHNLSKGIKMLQTIGFESAFLADSISMALRDSTTALVLSSQGQNNKGPQLQLLDGQNSAVSPLSESRFQPILLASESQRALRSEFRDFFATIGLTSQTSKVAANLMDYARDSESVDQVAATWLCFELVKASNSTTADVDAFLDLSQYDESSQSDNLVHDLYNFAVQVLDAHSDSSSADWRLEALAMEITAYAAHQSGSEFRPELIDVLFPIATFLGSQNRGLQQHAVATLNSLALSCEYANVSDLIVGNVDYMVNSVSMRLNTLDISPASMQVLLMMIRLAGPRLIPFLDDVVDSIFSALENFHGYTLFVENLFSVLKEIVDQSSRIEKHMLTDKETAKINHKKRKRDETDPLESLAETLHKRDERKQRDAAEDASGKIIKGHPTTPWVSEAPDANDSNPHTDIAKDEEKPANSPTYQLLLRIAYLTQHYLTSPTPRLRRALLELLTTASSVLAADEDSFLPLVNAIWPVVVERLYDHEAFVTIEACHALSGLCRAAGDFMSSRFQTEWDNKMRSWCRKIKSQATQSSSGPRLRKGVASAVSGSASNILIPVRSEDGLRGKTMEVETHDSWSGSLGQYASPVKVWGAVVELLTSMVSYVRVDADMFDEILDLLSDALERDVEVRKALENINEDAVWLVRYEKGLIEPLPTPSAEGVRFETMRPLAQA</sequence>
<keyword evidence="5" id="KW-1185">Reference proteome</keyword>
<dbReference type="Pfam" id="PF21547">
    <property type="entry name" value="TTI1"/>
    <property type="match status" value="1"/>
</dbReference>
<dbReference type="PANTHER" id="PTHR18460:SF3">
    <property type="entry name" value="TELO2-INTERACTING PROTEIN 1 HOMOLOG"/>
    <property type="match status" value="1"/>
</dbReference>
<feature type="region of interest" description="Disordered" evidence="1">
    <location>
        <begin position="741"/>
        <end position="815"/>
    </location>
</feature>
<proteinExistence type="predicted"/>
<evidence type="ECO:0000256" key="1">
    <source>
        <dbReference type="SAM" id="MobiDB-lite"/>
    </source>
</evidence>
<name>A0A2C5ZRK5_9HYPO</name>
<evidence type="ECO:0000313" key="5">
    <source>
        <dbReference type="Proteomes" id="UP000224854"/>
    </source>
</evidence>
<dbReference type="SUPFAM" id="SSF48371">
    <property type="entry name" value="ARM repeat"/>
    <property type="match status" value="1"/>
</dbReference>
<dbReference type="InterPro" id="IPR011989">
    <property type="entry name" value="ARM-like"/>
</dbReference>
<dbReference type="Pfam" id="PF24181">
    <property type="entry name" value="TPR_TTI1_C"/>
    <property type="match status" value="1"/>
</dbReference>
<dbReference type="InterPro" id="IPR052587">
    <property type="entry name" value="TELO2-interacting_protein_1"/>
</dbReference>
<dbReference type="Proteomes" id="UP000224854">
    <property type="component" value="Unassembled WGS sequence"/>
</dbReference>
<comment type="caution">
    <text evidence="4">The sequence shown here is derived from an EMBL/GenBank/DDBJ whole genome shotgun (WGS) entry which is preliminary data.</text>
</comment>
<dbReference type="InterPro" id="IPR057566">
    <property type="entry name" value="TPR_TTI1_N"/>
</dbReference>
<feature type="compositionally biased region" description="Basic and acidic residues" evidence="1">
    <location>
        <begin position="762"/>
        <end position="779"/>
    </location>
</feature>
<dbReference type="GO" id="GO:0005737">
    <property type="term" value="C:cytoplasm"/>
    <property type="evidence" value="ECO:0007669"/>
    <property type="project" value="TreeGrafter"/>
</dbReference>
<dbReference type="Pfam" id="PF24173">
    <property type="entry name" value="TPR_TTI1_N"/>
    <property type="match status" value="1"/>
</dbReference>
<dbReference type="PANTHER" id="PTHR18460">
    <property type="entry name" value="TEL2 INTERACTING PROTEIN 1 TTI1 FAMILY MEMBER"/>
    <property type="match status" value="1"/>
</dbReference>
<dbReference type="OrthoDB" id="49511at2759"/>
<dbReference type="AlphaFoldDB" id="A0A2C5ZRK5"/>
<evidence type="ECO:0000259" key="2">
    <source>
        <dbReference type="Pfam" id="PF24173"/>
    </source>
</evidence>
<dbReference type="InterPro" id="IPR057567">
    <property type="entry name" value="TPR_TTI1_C"/>
</dbReference>
<evidence type="ECO:0000313" key="4">
    <source>
        <dbReference type="EMBL" id="PHH83727.1"/>
    </source>
</evidence>
<dbReference type="InterPro" id="IPR016441">
    <property type="entry name" value="Tti1"/>
</dbReference>
<dbReference type="EMBL" id="NJEU01000003">
    <property type="protein sequence ID" value="PHH83727.1"/>
    <property type="molecule type" value="Genomic_DNA"/>
</dbReference>
<dbReference type="InterPro" id="IPR049362">
    <property type="entry name" value="TTI1_rpt"/>
</dbReference>
<organism evidence="4 5">
    <name type="scientific">Ophiocordyceps australis</name>
    <dbReference type="NCBI Taxonomy" id="1399860"/>
    <lineage>
        <taxon>Eukaryota</taxon>
        <taxon>Fungi</taxon>
        <taxon>Dikarya</taxon>
        <taxon>Ascomycota</taxon>
        <taxon>Pezizomycotina</taxon>
        <taxon>Sordariomycetes</taxon>
        <taxon>Hypocreomycetidae</taxon>
        <taxon>Hypocreales</taxon>
        <taxon>Ophiocordycipitaceae</taxon>
        <taxon>Ophiocordyceps</taxon>
    </lineage>
</organism>
<reference evidence="4 5" key="1">
    <citation type="submission" date="2017-06" db="EMBL/GenBank/DDBJ databases">
        <title>Ant-infecting Ophiocordyceps genomes reveal a high diversity of potential behavioral manipulation genes and a possible major role for enterotoxins.</title>
        <authorList>
            <person name="De Bekker C."/>
            <person name="Evans H.C."/>
            <person name="Brachmann A."/>
            <person name="Hughes D.P."/>
        </authorList>
    </citation>
    <scope>NUCLEOTIDE SEQUENCE [LARGE SCALE GENOMIC DNA]</scope>
    <source>
        <strain evidence="4 5">1348a</strain>
    </source>
</reference>
<feature type="domain" description="TTI1 C-terminal TPR" evidence="3">
    <location>
        <begin position="719"/>
        <end position="912"/>
    </location>
</feature>
<feature type="domain" description="TTI1 N-terminal TPR" evidence="2">
    <location>
        <begin position="15"/>
        <end position="348"/>
    </location>
</feature>
<accession>A0A2C5ZRK5</accession>
<dbReference type="PIRSF" id="PIRSF005250">
    <property type="entry name" value="UCP005250"/>
    <property type="match status" value="1"/>
</dbReference>
<evidence type="ECO:0008006" key="6">
    <source>
        <dbReference type="Google" id="ProtNLM"/>
    </source>
</evidence>
<evidence type="ECO:0000259" key="3">
    <source>
        <dbReference type="Pfam" id="PF24181"/>
    </source>
</evidence>
<protein>
    <recommendedName>
        <fullName evidence="6">HEAT repeat protein</fullName>
    </recommendedName>
</protein>
<dbReference type="Gene3D" id="1.25.10.10">
    <property type="entry name" value="Leucine-rich Repeat Variant"/>
    <property type="match status" value="1"/>
</dbReference>
<gene>
    <name evidence="4" type="ORF">CDD82_3801</name>
</gene>